<dbReference type="SUPFAM" id="SSF46689">
    <property type="entry name" value="Homeodomain-like"/>
    <property type="match status" value="2"/>
</dbReference>
<evidence type="ECO:0000313" key="7">
    <source>
        <dbReference type="Proteomes" id="UP001199355"/>
    </source>
</evidence>
<dbReference type="InterPro" id="IPR009057">
    <property type="entry name" value="Homeodomain-like_sf"/>
</dbReference>
<keyword evidence="7" id="KW-1185">Reference proteome</keyword>
<protein>
    <submittedName>
        <fullName evidence="6">AraC family transcriptional regulator</fullName>
    </submittedName>
</protein>
<dbReference type="RefSeq" id="WP_308728466.1">
    <property type="nucleotide sequence ID" value="NZ_JAJEQF010000026.1"/>
</dbReference>
<dbReference type="Pfam" id="PF02311">
    <property type="entry name" value="AraC_binding"/>
    <property type="match status" value="1"/>
</dbReference>
<dbReference type="Gene3D" id="2.60.120.10">
    <property type="entry name" value="Jelly Rolls"/>
    <property type="match status" value="1"/>
</dbReference>
<organism evidence="6 7">
    <name type="scientific">Gallintestinimicrobium propionicum</name>
    <dbReference type="NCBI Taxonomy" id="2981770"/>
    <lineage>
        <taxon>Bacteria</taxon>
        <taxon>Bacillati</taxon>
        <taxon>Bacillota</taxon>
        <taxon>Clostridia</taxon>
        <taxon>Lachnospirales</taxon>
        <taxon>Lachnospiraceae</taxon>
        <taxon>Gallintestinimicrobium</taxon>
    </lineage>
</organism>
<reference evidence="6 7" key="1">
    <citation type="submission" date="2021-10" db="EMBL/GenBank/DDBJ databases">
        <title>Anaerobic single-cell dispensing facilitates the cultivation of human gut bacteria.</title>
        <authorList>
            <person name="Afrizal A."/>
        </authorList>
    </citation>
    <scope>NUCLEOTIDE SEQUENCE [LARGE SCALE GENOMIC DNA]</scope>
    <source>
        <strain evidence="6 7">CLA-AA-H244</strain>
    </source>
</reference>
<dbReference type="Proteomes" id="UP001199355">
    <property type="component" value="Unassembled WGS sequence"/>
</dbReference>
<comment type="caution">
    <text evidence="6">The sequence shown here is derived from an EMBL/GenBank/DDBJ whole genome shotgun (WGS) entry which is preliminary data.</text>
</comment>
<evidence type="ECO:0000256" key="1">
    <source>
        <dbReference type="ARBA" id="ARBA00023015"/>
    </source>
</evidence>
<dbReference type="EMBL" id="JAJEQF010000026">
    <property type="protein sequence ID" value="MCC2168052.1"/>
    <property type="molecule type" value="Genomic_DNA"/>
</dbReference>
<evidence type="ECO:0000256" key="3">
    <source>
        <dbReference type="ARBA" id="ARBA00023163"/>
    </source>
</evidence>
<sequence>MSSQQLQFYEQKIISDKEFPIEVFMNQVQDKCQYFHTHWHEHIELHYVVHGETDILLNQTRYTFRQGDLAVINSNVLHAGFCNGTPVEVLVVIFELDELSAQVAEKNILFQPMICADTKIQELMSLIYQEQNERSLGWKLACKGALLQLIAYLVRRYAEQMLTDKESLKRRKNLERLNTVVHYIEENYTDSISNAQLAELIHVSEDRFNHLFRESMGMAPLQYMNEVRLKKAMHLLKSGNYSAAEVADAVGFSDYNHFGRLFRRYYQCTPMEAVRESEGKSAKRPGRSEGIKTFEIGSIKKEDPVDVKSEKEKKK</sequence>
<dbReference type="PROSITE" id="PS01124">
    <property type="entry name" value="HTH_ARAC_FAMILY_2"/>
    <property type="match status" value="1"/>
</dbReference>
<evidence type="ECO:0000259" key="5">
    <source>
        <dbReference type="PROSITE" id="PS01124"/>
    </source>
</evidence>
<feature type="region of interest" description="Disordered" evidence="4">
    <location>
        <begin position="275"/>
        <end position="297"/>
    </location>
</feature>
<name>A0AAE3AXW8_9FIRM</name>
<keyword evidence="2" id="KW-0238">DNA-binding</keyword>
<dbReference type="InterPro" id="IPR037923">
    <property type="entry name" value="HTH-like"/>
</dbReference>
<dbReference type="SUPFAM" id="SSF51215">
    <property type="entry name" value="Regulatory protein AraC"/>
    <property type="match status" value="1"/>
</dbReference>
<keyword evidence="3" id="KW-0804">Transcription</keyword>
<dbReference type="InterPro" id="IPR003313">
    <property type="entry name" value="AraC-bd"/>
</dbReference>
<dbReference type="Pfam" id="PF12833">
    <property type="entry name" value="HTH_18"/>
    <property type="match status" value="1"/>
</dbReference>
<dbReference type="PANTHER" id="PTHR43280:SF2">
    <property type="entry name" value="HTH-TYPE TRANSCRIPTIONAL REGULATOR EXSA"/>
    <property type="match status" value="1"/>
</dbReference>
<dbReference type="GO" id="GO:0043565">
    <property type="term" value="F:sequence-specific DNA binding"/>
    <property type="evidence" value="ECO:0007669"/>
    <property type="project" value="InterPro"/>
</dbReference>
<evidence type="ECO:0000256" key="2">
    <source>
        <dbReference type="ARBA" id="ARBA00023125"/>
    </source>
</evidence>
<dbReference type="InterPro" id="IPR014710">
    <property type="entry name" value="RmlC-like_jellyroll"/>
</dbReference>
<dbReference type="Gene3D" id="1.10.10.60">
    <property type="entry name" value="Homeodomain-like"/>
    <property type="match status" value="2"/>
</dbReference>
<keyword evidence="1" id="KW-0805">Transcription regulation</keyword>
<accession>A0AAE3AXW8</accession>
<evidence type="ECO:0000313" key="6">
    <source>
        <dbReference type="EMBL" id="MCC2168052.1"/>
    </source>
</evidence>
<gene>
    <name evidence="6" type="ORF">LKD45_10160</name>
</gene>
<proteinExistence type="predicted"/>
<dbReference type="PANTHER" id="PTHR43280">
    <property type="entry name" value="ARAC-FAMILY TRANSCRIPTIONAL REGULATOR"/>
    <property type="match status" value="1"/>
</dbReference>
<dbReference type="AlphaFoldDB" id="A0AAE3AXW8"/>
<feature type="domain" description="HTH araC/xylS-type" evidence="5">
    <location>
        <begin position="178"/>
        <end position="276"/>
    </location>
</feature>
<dbReference type="GO" id="GO:0003700">
    <property type="term" value="F:DNA-binding transcription factor activity"/>
    <property type="evidence" value="ECO:0007669"/>
    <property type="project" value="InterPro"/>
</dbReference>
<dbReference type="InterPro" id="IPR018060">
    <property type="entry name" value="HTH_AraC"/>
</dbReference>
<dbReference type="SMART" id="SM00342">
    <property type="entry name" value="HTH_ARAC"/>
    <property type="match status" value="1"/>
</dbReference>
<evidence type="ECO:0000256" key="4">
    <source>
        <dbReference type="SAM" id="MobiDB-lite"/>
    </source>
</evidence>